<dbReference type="Gene3D" id="3.90.550.10">
    <property type="entry name" value="Spore Coat Polysaccharide Biosynthesis Protein SpsA, Chain A"/>
    <property type="match status" value="1"/>
</dbReference>
<evidence type="ECO:0000259" key="1">
    <source>
        <dbReference type="Pfam" id="PF00535"/>
    </source>
</evidence>
<feature type="domain" description="Glycosyltransferase 2-like" evidence="1">
    <location>
        <begin position="360"/>
        <end position="471"/>
    </location>
</feature>
<evidence type="ECO:0000313" key="2">
    <source>
        <dbReference type="EMBL" id="QHS91056.1"/>
    </source>
</evidence>
<dbReference type="Pfam" id="PF00535">
    <property type="entry name" value="Glycos_transf_2"/>
    <property type="match status" value="1"/>
</dbReference>
<organism evidence="2">
    <name type="scientific">viral metagenome</name>
    <dbReference type="NCBI Taxonomy" id="1070528"/>
    <lineage>
        <taxon>unclassified sequences</taxon>
        <taxon>metagenomes</taxon>
        <taxon>organismal metagenomes</taxon>
    </lineage>
</organism>
<proteinExistence type="predicted"/>
<dbReference type="InterPro" id="IPR029044">
    <property type="entry name" value="Nucleotide-diphossugar_trans"/>
</dbReference>
<name>A0A6C0BFY4_9ZZZZ</name>
<reference evidence="2" key="1">
    <citation type="journal article" date="2020" name="Nature">
        <title>Giant virus diversity and host interactions through global metagenomics.</title>
        <authorList>
            <person name="Schulz F."/>
            <person name="Roux S."/>
            <person name="Paez-Espino D."/>
            <person name="Jungbluth S."/>
            <person name="Walsh D.A."/>
            <person name="Denef V.J."/>
            <person name="McMahon K.D."/>
            <person name="Konstantinidis K.T."/>
            <person name="Eloe-Fadrosh E.A."/>
            <person name="Kyrpides N.C."/>
            <person name="Woyke T."/>
        </authorList>
    </citation>
    <scope>NUCLEOTIDE SEQUENCE</scope>
    <source>
        <strain evidence="2">GVMAG-M-3300013004-44</strain>
    </source>
</reference>
<dbReference type="SUPFAM" id="SSF53448">
    <property type="entry name" value="Nucleotide-diphospho-sugar transferases"/>
    <property type="match status" value="1"/>
</dbReference>
<accession>A0A6C0BFY4</accession>
<dbReference type="CDD" id="cd00761">
    <property type="entry name" value="Glyco_tranf_GTA_type"/>
    <property type="match status" value="1"/>
</dbReference>
<sequence>MAPLTVNILYNRTNTFGLTDDVTVIERLLKKAQDSIGQPIQKAKIVDIREPLSHCDIQFHLETPIFGAIPWGHTNVILINPEQWSYSYDSYVHAFDALLFRDPDSAAAFRADFEKKGIRSDHIHVIPWCASWNNDIPACNGYDGFYNGFVCFLAGSSSKYEYLKKLIPHWRPSDPPLTVYTTRPHFVDELQQLGLPDNIRVICKDMDVIPRYRIMSSYKGHLVCSQGEAYGYAAANAEVLGLFTIMNSLPVFQHTYQYNHGIAWLSNSYTPSEHVRYLLASPGDMIRQELEEAFRLFNINDFGQIRWVRQMKARERFSSTIFAFLPIIGRLQLLIQQRQSAKSVIHCPPILHVADCPPITIITPTYQRKNLIDIAFHNLLATDYPHEKIEWIVIEDNEHASQMASEKIVQFQVQAPSIQLKYIPIEGRMSIGEKRNIAIQHATHDIILFMDDDDHYPITSFRRRVAWLTKGTKCGETGKASIVCCTTLALYDLMKGTSAVNVPPFDIPFSQRISEATLAFRKSAWVERPFPHVSIAEGENWIEGRENQVIEIPPQQIIVAFSHGTNQSSRRIPPSNVDPSCFWGFPKEYLMFIHSLAGVQVEETTSSEKPSSE</sequence>
<dbReference type="InterPro" id="IPR001173">
    <property type="entry name" value="Glyco_trans_2-like"/>
</dbReference>
<dbReference type="AlphaFoldDB" id="A0A6C0BFY4"/>
<dbReference type="EMBL" id="MN739154">
    <property type="protein sequence ID" value="QHS91056.1"/>
    <property type="molecule type" value="Genomic_DNA"/>
</dbReference>
<protein>
    <recommendedName>
        <fullName evidence="1">Glycosyltransferase 2-like domain-containing protein</fullName>
    </recommendedName>
</protein>